<dbReference type="Proteomes" id="UP001056120">
    <property type="component" value="Linkage Group LG08"/>
</dbReference>
<keyword evidence="2" id="KW-1185">Reference proteome</keyword>
<name>A0ACB9ID92_9ASTR</name>
<accession>A0ACB9ID92</accession>
<proteinExistence type="predicted"/>
<gene>
    <name evidence="1" type="ORF">L1987_21673</name>
</gene>
<evidence type="ECO:0000313" key="1">
    <source>
        <dbReference type="EMBL" id="KAI3805787.1"/>
    </source>
</evidence>
<evidence type="ECO:0000313" key="2">
    <source>
        <dbReference type="Proteomes" id="UP001056120"/>
    </source>
</evidence>
<organism evidence="1 2">
    <name type="scientific">Smallanthus sonchifolius</name>
    <dbReference type="NCBI Taxonomy" id="185202"/>
    <lineage>
        <taxon>Eukaryota</taxon>
        <taxon>Viridiplantae</taxon>
        <taxon>Streptophyta</taxon>
        <taxon>Embryophyta</taxon>
        <taxon>Tracheophyta</taxon>
        <taxon>Spermatophyta</taxon>
        <taxon>Magnoliopsida</taxon>
        <taxon>eudicotyledons</taxon>
        <taxon>Gunneridae</taxon>
        <taxon>Pentapetalae</taxon>
        <taxon>asterids</taxon>
        <taxon>campanulids</taxon>
        <taxon>Asterales</taxon>
        <taxon>Asteraceae</taxon>
        <taxon>Asteroideae</taxon>
        <taxon>Heliantheae alliance</taxon>
        <taxon>Millerieae</taxon>
        <taxon>Smallanthus</taxon>
    </lineage>
</organism>
<reference evidence="2" key="1">
    <citation type="journal article" date="2022" name="Mol. Ecol. Resour.">
        <title>The genomes of chicory, endive, great burdock and yacon provide insights into Asteraceae palaeo-polyploidization history and plant inulin production.</title>
        <authorList>
            <person name="Fan W."/>
            <person name="Wang S."/>
            <person name="Wang H."/>
            <person name="Wang A."/>
            <person name="Jiang F."/>
            <person name="Liu H."/>
            <person name="Zhao H."/>
            <person name="Xu D."/>
            <person name="Zhang Y."/>
        </authorList>
    </citation>
    <scope>NUCLEOTIDE SEQUENCE [LARGE SCALE GENOMIC DNA]</scope>
    <source>
        <strain evidence="2">cv. Yunnan</strain>
    </source>
</reference>
<sequence>MALRTWSNWLDTHLDPKKTRIFFISLSPDHKEGGDWGKTMGENCFNETQPIMEEGYWGKGSDIDLMRTAQSVVQGLQKKGLNIKLLNITQLSQYRKDGHPSIYKRHWVPPTKLELANPVQYADCIHWCLPGVPDVWNEILYAYIRYKT</sequence>
<protein>
    <submittedName>
        <fullName evidence="1">Uncharacterized protein</fullName>
    </submittedName>
</protein>
<reference evidence="1 2" key="2">
    <citation type="journal article" date="2022" name="Mol. Ecol. Resour.">
        <title>The genomes of chicory, endive, great burdock and yacon provide insights into Asteraceae paleo-polyploidization history and plant inulin production.</title>
        <authorList>
            <person name="Fan W."/>
            <person name="Wang S."/>
            <person name="Wang H."/>
            <person name="Wang A."/>
            <person name="Jiang F."/>
            <person name="Liu H."/>
            <person name="Zhao H."/>
            <person name="Xu D."/>
            <person name="Zhang Y."/>
        </authorList>
    </citation>
    <scope>NUCLEOTIDE SEQUENCE [LARGE SCALE GENOMIC DNA]</scope>
    <source>
        <strain evidence="2">cv. Yunnan</strain>
        <tissue evidence="1">Leaves</tissue>
    </source>
</reference>
<comment type="caution">
    <text evidence="1">The sequence shown here is derived from an EMBL/GenBank/DDBJ whole genome shotgun (WGS) entry which is preliminary data.</text>
</comment>
<dbReference type="EMBL" id="CM042025">
    <property type="protein sequence ID" value="KAI3805787.1"/>
    <property type="molecule type" value="Genomic_DNA"/>
</dbReference>